<reference evidence="2 3" key="1">
    <citation type="submission" date="2023-08" db="EMBL/GenBank/DDBJ databases">
        <title>Annotated Genome Sequence of Vanrija albida AlHP1.</title>
        <authorList>
            <person name="Herzog R."/>
        </authorList>
    </citation>
    <scope>NUCLEOTIDE SEQUENCE [LARGE SCALE GENOMIC DNA]</scope>
    <source>
        <strain evidence="2 3">AlHP1</strain>
    </source>
</reference>
<dbReference type="InterPro" id="IPR001853">
    <property type="entry name" value="DSBA-like_thioredoxin_dom"/>
</dbReference>
<sequence length="229" mass="25077">MSAAPRAVTVDVTSDPLCPFCYLGVTQLKHAAAKYNKDHAAKPIDLQWKFHAYALNPKLPETPETRLGYMTRNFGDTSRSSDVLAKKYAESGLKRADPATSYISSSFTAQRLIAYAQRKWASLAPHDASAKIVKLNEDIMYMIHTDGHHASDRQHLAGIAARDGVFDSEADAKTWLEGTDLSDEVKKGYAAASGQGIRGVPFFIFDDKYAGSGAVGEEGFEQMLEQVVQ</sequence>
<accession>A0ABR3Q6B4</accession>
<keyword evidence="3" id="KW-1185">Reference proteome</keyword>
<dbReference type="PANTHER" id="PTHR13887:SF41">
    <property type="entry name" value="THIOREDOXIN SUPERFAMILY PROTEIN"/>
    <property type="match status" value="1"/>
</dbReference>
<dbReference type="GeneID" id="95985318"/>
<proteinExistence type="predicted"/>
<name>A0ABR3Q6B4_9TREE</name>
<feature type="domain" description="DSBA-like thioredoxin" evidence="1">
    <location>
        <begin position="9"/>
        <end position="224"/>
    </location>
</feature>
<comment type="caution">
    <text evidence="2">The sequence shown here is derived from an EMBL/GenBank/DDBJ whole genome shotgun (WGS) entry which is preliminary data.</text>
</comment>
<dbReference type="RefSeq" id="XP_069210213.1">
    <property type="nucleotide sequence ID" value="XM_069352795.1"/>
</dbReference>
<evidence type="ECO:0000259" key="1">
    <source>
        <dbReference type="Pfam" id="PF01323"/>
    </source>
</evidence>
<dbReference type="SUPFAM" id="SSF52833">
    <property type="entry name" value="Thioredoxin-like"/>
    <property type="match status" value="1"/>
</dbReference>
<organism evidence="2 3">
    <name type="scientific">Vanrija albida</name>
    <dbReference type="NCBI Taxonomy" id="181172"/>
    <lineage>
        <taxon>Eukaryota</taxon>
        <taxon>Fungi</taxon>
        <taxon>Dikarya</taxon>
        <taxon>Basidiomycota</taxon>
        <taxon>Agaricomycotina</taxon>
        <taxon>Tremellomycetes</taxon>
        <taxon>Trichosporonales</taxon>
        <taxon>Trichosporonaceae</taxon>
        <taxon>Vanrija</taxon>
    </lineage>
</organism>
<protein>
    <recommendedName>
        <fullName evidence="1">DSBA-like thioredoxin domain-containing protein</fullName>
    </recommendedName>
</protein>
<gene>
    <name evidence="2" type="ORF">Q8F55_004275</name>
</gene>
<dbReference type="Proteomes" id="UP001565368">
    <property type="component" value="Unassembled WGS sequence"/>
</dbReference>
<evidence type="ECO:0000313" key="2">
    <source>
        <dbReference type="EMBL" id="KAL1410269.1"/>
    </source>
</evidence>
<dbReference type="Pfam" id="PF01323">
    <property type="entry name" value="DSBA"/>
    <property type="match status" value="1"/>
</dbReference>
<dbReference type="PANTHER" id="PTHR13887">
    <property type="entry name" value="GLUTATHIONE S-TRANSFERASE KAPPA"/>
    <property type="match status" value="1"/>
</dbReference>
<dbReference type="EMBL" id="JBBXJM010000003">
    <property type="protein sequence ID" value="KAL1410269.1"/>
    <property type="molecule type" value="Genomic_DNA"/>
</dbReference>
<dbReference type="Gene3D" id="3.40.30.10">
    <property type="entry name" value="Glutaredoxin"/>
    <property type="match status" value="1"/>
</dbReference>
<evidence type="ECO:0000313" key="3">
    <source>
        <dbReference type="Proteomes" id="UP001565368"/>
    </source>
</evidence>
<dbReference type="InterPro" id="IPR036249">
    <property type="entry name" value="Thioredoxin-like_sf"/>
</dbReference>